<feature type="compositionally biased region" description="Acidic residues" evidence="3">
    <location>
        <begin position="14"/>
        <end position="32"/>
    </location>
</feature>
<evidence type="ECO:0000256" key="2">
    <source>
        <dbReference type="RuleBase" id="RU369057"/>
    </source>
</evidence>
<accession>A0AAD9IHD1</accession>
<dbReference type="Pfam" id="PF05160">
    <property type="entry name" value="DSS1_SEM1"/>
    <property type="match status" value="1"/>
</dbReference>
<dbReference type="GO" id="GO:0000724">
    <property type="term" value="P:double-strand break repair via homologous recombination"/>
    <property type="evidence" value="ECO:0007669"/>
    <property type="project" value="TreeGrafter"/>
</dbReference>
<dbReference type="AlphaFoldDB" id="A0AAD9IHD1"/>
<comment type="caution">
    <text evidence="4">The sequence shown here is derived from an EMBL/GenBank/DDBJ whole genome shotgun (WGS) entry which is preliminary data.</text>
</comment>
<proteinExistence type="inferred from homology"/>
<keyword evidence="2" id="KW-0539">Nucleus</keyword>
<sequence length="66" mass="7742">MADKTTEKALQSIENEDEFEEFEIEDWDESQEDPANGQLWEQDWDDDNVDEDFAQKLRAELAKSSS</sequence>
<feature type="region of interest" description="Disordered" evidence="3">
    <location>
        <begin position="1"/>
        <end position="45"/>
    </location>
</feature>
<dbReference type="PANTHER" id="PTHR16771:SF0">
    <property type="entry name" value="26S PROTEASOME COMPLEX SUBUNIT SEM1"/>
    <property type="match status" value="1"/>
</dbReference>
<dbReference type="PANTHER" id="PTHR16771">
    <property type="entry name" value="26 PROTEASOME COMPLEX SUBUNIT DSS1"/>
    <property type="match status" value="1"/>
</dbReference>
<keyword evidence="2" id="KW-0647">Proteasome</keyword>
<dbReference type="SMART" id="SM01385">
    <property type="entry name" value="DSS1_SEM1"/>
    <property type="match status" value="1"/>
</dbReference>
<comment type="subcellular location">
    <subcellularLocation>
        <location evidence="2">Nucleus</location>
    </subcellularLocation>
</comment>
<dbReference type="EMBL" id="JASFZW010000011">
    <property type="protein sequence ID" value="KAK2076167.1"/>
    <property type="molecule type" value="Genomic_DNA"/>
</dbReference>
<evidence type="ECO:0000313" key="5">
    <source>
        <dbReference type="Proteomes" id="UP001255856"/>
    </source>
</evidence>
<dbReference type="GO" id="GO:0006406">
    <property type="term" value="P:mRNA export from nucleus"/>
    <property type="evidence" value="ECO:0007669"/>
    <property type="project" value="UniProtKB-UniRule"/>
</dbReference>
<dbReference type="GO" id="GO:0005634">
    <property type="term" value="C:nucleus"/>
    <property type="evidence" value="ECO:0007669"/>
    <property type="project" value="UniProtKB-SubCell"/>
</dbReference>
<dbReference type="GO" id="GO:0043248">
    <property type="term" value="P:proteasome assembly"/>
    <property type="evidence" value="ECO:0007669"/>
    <property type="project" value="UniProtKB-UniRule"/>
</dbReference>
<comment type="similarity">
    <text evidence="1 2">Belongs to the DSS1/SEM1 family.</text>
</comment>
<evidence type="ECO:0000256" key="3">
    <source>
        <dbReference type="SAM" id="MobiDB-lite"/>
    </source>
</evidence>
<organism evidence="4 5">
    <name type="scientific">Prototheca wickerhamii</name>
    <dbReference type="NCBI Taxonomy" id="3111"/>
    <lineage>
        <taxon>Eukaryota</taxon>
        <taxon>Viridiplantae</taxon>
        <taxon>Chlorophyta</taxon>
        <taxon>core chlorophytes</taxon>
        <taxon>Trebouxiophyceae</taxon>
        <taxon>Chlorellales</taxon>
        <taxon>Chlorellaceae</taxon>
        <taxon>Prototheca</taxon>
    </lineage>
</organism>
<protein>
    <recommendedName>
        <fullName evidence="2">26S proteasome complex subunit SEM1</fullName>
    </recommendedName>
</protein>
<gene>
    <name evidence="4" type="ORF">QBZ16_001099</name>
</gene>
<comment type="function">
    <text evidence="2">Component of the 26S proteasome, a multiprotein complex involved in the ATP-dependent degradation of ubiquitinated proteins.</text>
</comment>
<dbReference type="Proteomes" id="UP001255856">
    <property type="component" value="Unassembled WGS sequence"/>
</dbReference>
<name>A0AAD9IHD1_PROWI</name>
<keyword evidence="5" id="KW-1185">Reference proteome</keyword>
<evidence type="ECO:0000256" key="1">
    <source>
        <dbReference type="ARBA" id="ARBA00034491"/>
    </source>
</evidence>
<dbReference type="GO" id="GO:0008541">
    <property type="term" value="C:proteasome regulatory particle, lid subcomplex"/>
    <property type="evidence" value="ECO:0007669"/>
    <property type="project" value="UniProtKB-UniRule"/>
</dbReference>
<reference evidence="4" key="1">
    <citation type="submission" date="2021-01" db="EMBL/GenBank/DDBJ databases">
        <authorList>
            <person name="Eckstrom K.M.E."/>
        </authorList>
    </citation>
    <scope>NUCLEOTIDE SEQUENCE</scope>
    <source>
        <strain evidence="4">UVCC 0001</strain>
    </source>
</reference>
<evidence type="ECO:0000313" key="4">
    <source>
        <dbReference type="EMBL" id="KAK2076167.1"/>
    </source>
</evidence>
<dbReference type="InterPro" id="IPR007834">
    <property type="entry name" value="DSS1_SEM1"/>
</dbReference>